<keyword evidence="6" id="KW-1185">Reference proteome</keyword>
<reference evidence="5 6" key="1">
    <citation type="journal article" date="2014" name="BMC Genomics">
        <title>Comparative genome sequencing reveals chemotype-specific gene clusters in the toxigenic black mold Stachybotrys.</title>
        <authorList>
            <person name="Semeiks J."/>
            <person name="Borek D."/>
            <person name="Otwinowski Z."/>
            <person name="Grishin N.V."/>
        </authorList>
    </citation>
    <scope>NUCLEOTIDE SEQUENCE [LARGE SCALE GENOMIC DNA]</scope>
    <source>
        <strain evidence="6">CBS 109288 / IBT 7711</strain>
    </source>
</reference>
<dbReference type="CDD" id="cd12148">
    <property type="entry name" value="fungal_TF_MHR"/>
    <property type="match status" value="1"/>
</dbReference>
<feature type="compositionally biased region" description="Basic and acidic residues" evidence="3">
    <location>
        <begin position="1"/>
        <end position="15"/>
    </location>
</feature>
<evidence type="ECO:0000256" key="3">
    <source>
        <dbReference type="SAM" id="MobiDB-lite"/>
    </source>
</evidence>
<sequence>MHLTGKSDNRDDGKRSSPGSTSSSNTSKKGLEKRKVSVPKHCYLEGCPDCLMFKYEQACDHCHVRRIRCDAAKPQCSHCVLYDKVCVYTPFIKKRQAQLRANRTAGERCKAENSKKPATARNSNLSRPYPIQNPKSKKDGQDIMSAPTGGPSHFLPPLADLMPIVEDYFATLNPIIPLFNNDSFLQMILQWHGKRDESDWIAEATVTTVLALSLRFWATSRILSNGIGVDDLIEHALSFVGKLIRHDQGIQGTRLLLGLVMLCQHTESSQMVLMLIAMAVQSAHSLRIHEKPGAWDGEDTQDKAQLFYIMYILDKDIHVGMQIPYLHQDLDASLDLDGAGHHVGLMVDSNSSVAFNFLAARFHLARIQGRIYDWILSSVTRDAACSEKQPQAERLHQVLEGWRLSIPAEFRYEKLPIGVPWCAQRQLMCLHAAYFRCLWAINEVYLQKAEWVWRITVWVGCGVAADPTATNKKIGRTRNSNWSYLVDSSRECMMMFRAADHNDKALIWSFANPCFGAMIMLMVNKLTLQEPEEVAAAKNDETLVHEGLRCMKWASQDGSRPHIAMLYGACVELNRLVSSWSSQFLGGPSPPDTEPYKGCPVTDVLDAFKEIQAKPSAVA</sequence>
<evidence type="ECO:0000256" key="1">
    <source>
        <dbReference type="ARBA" id="ARBA00022723"/>
    </source>
</evidence>
<dbReference type="PANTHER" id="PTHR46910:SF25">
    <property type="entry name" value="ABC-TRANSPORTER-REGULATING TRANSCRIPTION FACTOR"/>
    <property type="match status" value="1"/>
</dbReference>
<dbReference type="SUPFAM" id="SSF57701">
    <property type="entry name" value="Zn2/Cys6 DNA-binding domain"/>
    <property type="match status" value="1"/>
</dbReference>
<dbReference type="Pfam" id="PF04082">
    <property type="entry name" value="Fungal_trans"/>
    <property type="match status" value="1"/>
</dbReference>
<dbReference type="EMBL" id="KL647512">
    <property type="protein sequence ID" value="KEY74530.1"/>
    <property type="molecule type" value="Genomic_DNA"/>
</dbReference>
<dbReference type="SMART" id="SM00066">
    <property type="entry name" value="GAL4"/>
    <property type="match status" value="1"/>
</dbReference>
<dbReference type="Pfam" id="PF00172">
    <property type="entry name" value="Zn_clus"/>
    <property type="match status" value="1"/>
</dbReference>
<feature type="region of interest" description="Disordered" evidence="3">
    <location>
        <begin position="1"/>
        <end position="32"/>
    </location>
</feature>
<keyword evidence="1" id="KW-0479">Metal-binding</keyword>
<dbReference type="PROSITE" id="PS50048">
    <property type="entry name" value="ZN2_CY6_FUNGAL_2"/>
    <property type="match status" value="1"/>
</dbReference>
<dbReference type="CDD" id="cd00067">
    <property type="entry name" value="GAL4"/>
    <property type="match status" value="1"/>
</dbReference>
<feature type="compositionally biased region" description="Low complexity" evidence="3">
    <location>
        <begin position="16"/>
        <end position="28"/>
    </location>
</feature>
<dbReference type="Gene3D" id="4.10.240.10">
    <property type="entry name" value="Zn(2)-C6 fungal-type DNA-binding domain"/>
    <property type="match status" value="1"/>
</dbReference>
<dbReference type="InterPro" id="IPR036864">
    <property type="entry name" value="Zn2-C6_fun-type_DNA-bd_sf"/>
</dbReference>
<evidence type="ECO:0000259" key="4">
    <source>
        <dbReference type="PROSITE" id="PS50048"/>
    </source>
</evidence>
<dbReference type="GO" id="GO:0000981">
    <property type="term" value="F:DNA-binding transcription factor activity, RNA polymerase II-specific"/>
    <property type="evidence" value="ECO:0007669"/>
    <property type="project" value="InterPro"/>
</dbReference>
<evidence type="ECO:0000256" key="2">
    <source>
        <dbReference type="ARBA" id="ARBA00023242"/>
    </source>
</evidence>
<dbReference type="PANTHER" id="PTHR46910">
    <property type="entry name" value="TRANSCRIPTION FACTOR PDR1"/>
    <property type="match status" value="1"/>
</dbReference>
<dbReference type="HOGENOM" id="CLU_011099_5_1_1"/>
<dbReference type="InterPro" id="IPR050987">
    <property type="entry name" value="AtrR-like"/>
</dbReference>
<feature type="compositionally biased region" description="Basic and acidic residues" evidence="3">
    <location>
        <begin position="105"/>
        <end position="115"/>
    </location>
</feature>
<dbReference type="InterPro" id="IPR007219">
    <property type="entry name" value="XnlR_reg_dom"/>
</dbReference>
<gene>
    <name evidence="5" type="ORF">S7711_08514</name>
</gene>
<accession>A0A084BAF1</accession>
<dbReference type="OrthoDB" id="271595at2759"/>
<dbReference type="Proteomes" id="UP000028045">
    <property type="component" value="Unassembled WGS sequence"/>
</dbReference>
<proteinExistence type="predicted"/>
<evidence type="ECO:0000313" key="6">
    <source>
        <dbReference type="Proteomes" id="UP000028045"/>
    </source>
</evidence>
<feature type="region of interest" description="Disordered" evidence="3">
    <location>
        <begin position="103"/>
        <end position="147"/>
    </location>
</feature>
<keyword evidence="2" id="KW-0539">Nucleus</keyword>
<organism evidence="5 6">
    <name type="scientific">Stachybotrys chartarum (strain CBS 109288 / IBT 7711)</name>
    <name type="common">Toxic black mold</name>
    <name type="synonym">Stilbospora chartarum</name>
    <dbReference type="NCBI Taxonomy" id="1280523"/>
    <lineage>
        <taxon>Eukaryota</taxon>
        <taxon>Fungi</taxon>
        <taxon>Dikarya</taxon>
        <taxon>Ascomycota</taxon>
        <taxon>Pezizomycotina</taxon>
        <taxon>Sordariomycetes</taxon>
        <taxon>Hypocreomycetidae</taxon>
        <taxon>Hypocreales</taxon>
        <taxon>Stachybotryaceae</taxon>
        <taxon>Stachybotrys</taxon>
    </lineage>
</organism>
<dbReference type="AlphaFoldDB" id="A0A084BAF1"/>
<dbReference type="InterPro" id="IPR001138">
    <property type="entry name" value="Zn2Cys6_DnaBD"/>
</dbReference>
<dbReference type="PROSITE" id="PS00463">
    <property type="entry name" value="ZN2_CY6_FUNGAL_1"/>
    <property type="match status" value="1"/>
</dbReference>
<feature type="domain" description="Zn(2)-C6 fungal-type" evidence="4">
    <location>
        <begin position="58"/>
        <end position="88"/>
    </location>
</feature>
<evidence type="ECO:0000313" key="5">
    <source>
        <dbReference type="EMBL" id="KEY74530.1"/>
    </source>
</evidence>
<name>A0A084BAF1_STACB</name>
<protein>
    <recommendedName>
        <fullName evidence="4">Zn(2)-C6 fungal-type domain-containing protein</fullName>
    </recommendedName>
</protein>
<dbReference type="GO" id="GO:0008270">
    <property type="term" value="F:zinc ion binding"/>
    <property type="evidence" value="ECO:0007669"/>
    <property type="project" value="InterPro"/>
</dbReference>